<feature type="domain" description="Teneurin-like YD-shell" evidence="4">
    <location>
        <begin position="997"/>
        <end position="1091"/>
    </location>
</feature>
<name>A0A2H0LSV8_9BACT</name>
<dbReference type="InterPro" id="IPR050708">
    <property type="entry name" value="T6SS_VgrG/RHS"/>
</dbReference>
<feature type="domain" description="Teneurin-like YD-shell" evidence="4">
    <location>
        <begin position="769"/>
        <end position="907"/>
    </location>
</feature>
<dbReference type="Pfam" id="PF25023">
    <property type="entry name" value="TEN_YD-shell"/>
    <property type="match status" value="3"/>
</dbReference>
<evidence type="ECO:0000256" key="1">
    <source>
        <dbReference type="ARBA" id="ARBA00022737"/>
    </source>
</evidence>
<evidence type="ECO:0000259" key="3">
    <source>
        <dbReference type="Pfam" id="PF12256"/>
    </source>
</evidence>
<dbReference type="PANTHER" id="PTHR32305">
    <property type="match status" value="1"/>
</dbReference>
<dbReference type="InterPro" id="IPR022045">
    <property type="entry name" value="TcdB_toxin_mid/N"/>
</dbReference>
<accession>A0A2H0LSV8</accession>
<dbReference type="EMBL" id="PCVY01000033">
    <property type="protein sequence ID" value="PIQ86754.1"/>
    <property type="molecule type" value="Genomic_DNA"/>
</dbReference>
<protein>
    <submittedName>
        <fullName evidence="5">Uncharacterized protein</fullName>
    </submittedName>
</protein>
<keyword evidence="2" id="KW-0812">Transmembrane</keyword>
<keyword evidence="2" id="KW-1133">Transmembrane helix</keyword>
<feature type="transmembrane region" description="Helical" evidence="2">
    <location>
        <begin position="1135"/>
        <end position="1156"/>
    </location>
</feature>
<keyword evidence="2" id="KW-0472">Membrane</keyword>
<reference evidence="5 6" key="1">
    <citation type="submission" date="2017-09" db="EMBL/GenBank/DDBJ databases">
        <title>Depth-based differentiation of microbial function through sediment-hosted aquifers and enrichment of novel symbionts in the deep terrestrial subsurface.</title>
        <authorList>
            <person name="Probst A.J."/>
            <person name="Ladd B."/>
            <person name="Jarett J.K."/>
            <person name="Geller-Mcgrath D.E."/>
            <person name="Sieber C.M."/>
            <person name="Emerson J.B."/>
            <person name="Anantharaman K."/>
            <person name="Thomas B.C."/>
            <person name="Malmstrom R."/>
            <person name="Stieglmeier M."/>
            <person name="Klingl A."/>
            <person name="Woyke T."/>
            <person name="Ryan C.M."/>
            <person name="Banfield J.F."/>
        </authorList>
    </citation>
    <scope>NUCLEOTIDE SEQUENCE [LARGE SCALE GENOMIC DNA]</scope>
    <source>
        <strain evidence="5">CG11_big_fil_rev_8_21_14_0_20_45_26</strain>
    </source>
</reference>
<dbReference type="InterPro" id="IPR006530">
    <property type="entry name" value="YD"/>
</dbReference>
<evidence type="ECO:0000313" key="5">
    <source>
        <dbReference type="EMBL" id="PIQ86754.1"/>
    </source>
</evidence>
<dbReference type="PANTHER" id="PTHR32305:SF15">
    <property type="entry name" value="PROTEIN RHSA-RELATED"/>
    <property type="match status" value="1"/>
</dbReference>
<proteinExistence type="predicted"/>
<dbReference type="Gene3D" id="2.180.10.10">
    <property type="entry name" value="RHS repeat-associated core"/>
    <property type="match status" value="2"/>
</dbReference>
<feature type="domain" description="Insecticide toxin TcdB middle/N-terminal" evidence="3">
    <location>
        <begin position="2"/>
        <end position="104"/>
    </location>
</feature>
<comment type="caution">
    <text evidence="5">The sequence shown here is derived from an EMBL/GenBank/DDBJ whole genome shotgun (WGS) entry which is preliminary data.</text>
</comment>
<sequence length="1380" mass="153175">MDYWKVYWNEGEIPDLLKTMDNGRGGITTIEYTPSTQFDNTDLSGLSRLPFPVQVVTKVTQSDGLGNQYVTEYSYKGGMLDAPSKEFRGFRETTVTDAEGTKTLHTFHQDEHKKGRTISVEVKDVLGNVISREENTWNSSEPMPGSHFVYLEETNKYQYDGNSSYKQTRQRFEYDTVGNLKKVLDDGDVDVTMDDRRTENTFVSNPDLHLQNTLAITRVFDYQGQEINEKYFYYDGHADVMAEPVKGALTKSEDFLEGQIPGQGLETVMTYDDFGNVLTVTDAMERVTINEYDLGLKLYLVKVTNHLGHIREFTYDPLIVQITEDKDQNGQITKTFYDPFGRAIKIVSSLDTALAPTQGIVYDDVNNRVITHIKASTNAPDLTLDDQPHMGYLTTYTFTNGLGQEIQKRAPAENSNQQIVRESVTFDARGQVRDQYVPYFASFSTSYVATPTETPKATFTYDAIGRRTEILYQDGTISKVFYDDFVKITRDQNNHEKRFTQDAYGNLVKTEECANGSTESFCSGGTIYTTTYEYDALNRLVQTTNHLGHQTIIGYDLLGRKTSMQDPNMGNWIYTYDENNNLKTQKDAKNQTITFHYDELNRLTRKVYPDQSEVNYVYDDCPPATCGGLTGENYPIGRLLKIDDASGTHRFRYDKLGRVIQDSKTVGDGRQYTFLRIYDPLGRVTSLQYPDSEILTPTFNGMGEAETLKLTHSGGSQSWIFTNVDYNPSGLITKLVDGNGVTMDYTYNPQTFRLEHLLTHNGAQVTLQDLTYQFDNVGNVMSITDTINTNTQTFNYDHLDRLALAINSAVGGYGTHAFSYNAIGNMLTKGPATLEYLDPNHPQAVTKYTNGEEVIDYVYDANGNMTTRGLEALTYDYDNRLTLIQTGNQLSAQYVYDATGQRVKKVANNKTTYYLGKDYEVEHRSNGSLTRKAFFLGETRIAEEEVFTRTAITKGGPIETLEPEAGYEDATINQYMASPTPDAQAPSPIHYLRWFHGDHLGSTNVVTNSQGNQVLLMEYLPYGEVKVRTGSDAVTHTFTGHEEDLESNLIYANARYYDPKIGRFITPDTFVQAPDDPQSHNRYAYARNNPVKFIDPTGNGFWIFLFWLVVIAATVNVTIQAAMGNVRSVGDLAKAALVGAVAGALAAAGGAALGAIGVKAGLMLTLGEIAVGSGSSYVANGVDNSLNGRSFNQGGGWAALGGGAGVVGGKIAAPIIQRGVQAATKVLKPVASMLKTTLQNLPFADDVASFGTQLRSSYDDIFGNELGHARIEFADDVSNTFGGKVRSITLQNDVEVGRFWDDVNAFEKGRFFATNHTMGLIEAGGNPQGVLNLQNNAATKSGRFIISKGTTVDVGRINGGHPKATQVVLRRTELDNVRKK</sequence>
<dbReference type="NCBIfam" id="TIGR01643">
    <property type="entry name" value="YD_repeat_2x"/>
    <property type="match status" value="2"/>
</dbReference>
<feature type="transmembrane region" description="Helical" evidence="2">
    <location>
        <begin position="1101"/>
        <end position="1123"/>
    </location>
</feature>
<keyword evidence="1" id="KW-0677">Repeat</keyword>
<evidence type="ECO:0000313" key="6">
    <source>
        <dbReference type="Proteomes" id="UP000230859"/>
    </source>
</evidence>
<gene>
    <name evidence="5" type="ORF">COV74_03540</name>
</gene>
<dbReference type="InterPro" id="IPR056823">
    <property type="entry name" value="TEN-like_YD-shell"/>
</dbReference>
<dbReference type="InterPro" id="IPR022385">
    <property type="entry name" value="Rhs_assc_core"/>
</dbReference>
<dbReference type="Proteomes" id="UP000230859">
    <property type="component" value="Unassembled WGS sequence"/>
</dbReference>
<feature type="domain" description="Teneurin-like YD-shell" evidence="4">
    <location>
        <begin position="523"/>
        <end position="677"/>
    </location>
</feature>
<evidence type="ECO:0000259" key="4">
    <source>
        <dbReference type="Pfam" id="PF25023"/>
    </source>
</evidence>
<dbReference type="NCBIfam" id="TIGR03696">
    <property type="entry name" value="Rhs_assc_core"/>
    <property type="match status" value="1"/>
</dbReference>
<dbReference type="Pfam" id="PF12256">
    <property type="entry name" value="TcdB_toxin_midN"/>
    <property type="match status" value="1"/>
</dbReference>
<organism evidence="5 6">
    <name type="scientific">Candidatus Abzuiibacterium crystallinum</name>
    <dbReference type="NCBI Taxonomy" id="1974748"/>
    <lineage>
        <taxon>Bacteria</taxon>
        <taxon>Pseudomonadati</taxon>
        <taxon>Candidatus Omnitrophota</taxon>
        <taxon>Candidatus Abzuiibacterium</taxon>
    </lineage>
</organism>
<evidence type="ECO:0000256" key="2">
    <source>
        <dbReference type="SAM" id="Phobius"/>
    </source>
</evidence>